<organism evidence="2 3">
    <name type="scientific">Paraburkholderia xenovorans (strain LB400)</name>
    <dbReference type="NCBI Taxonomy" id="266265"/>
    <lineage>
        <taxon>Bacteria</taxon>
        <taxon>Pseudomonadati</taxon>
        <taxon>Pseudomonadota</taxon>
        <taxon>Betaproteobacteria</taxon>
        <taxon>Burkholderiales</taxon>
        <taxon>Burkholderiaceae</taxon>
        <taxon>Paraburkholderia</taxon>
    </lineage>
</organism>
<dbReference type="RefSeq" id="WP_011487926.1">
    <property type="nucleotide sequence ID" value="NC_007951.1"/>
</dbReference>
<feature type="transmembrane region" description="Helical" evidence="1">
    <location>
        <begin position="68"/>
        <end position="92"/>
    </location>
</feature>
<dbReference type="EMBL" id="CP000270">
    <property type="protein sequence ID" value="ABE30227.1"/>
    <property type="molecule type" value="Genomic_DNA"/>
</dbReference>
<protein>
    <recommendedName>
        <fullName evidence="4">Transmembrane protein</fullName>
    </recommendedName>
</protein>
<evidence type="ECO:0000256" key="1">
    <source>
        <dbReference type="SAM" id="Phobius"/>
    </source>
</evidence>
<name>Q140L2_PARXL</name>
<dbReference type="STRING" id="266265.Bxe_A2737"/>
<keyword evidence="3" id="KW-1185">Reference proteome</keyword>
<evidence type="ECO:0000313" key="2">
    <source>
        <dbReference type="EMBL" id="ABE30227.1"/>
    </source>
</evidence>
<sequence length="124" mass="13580">MPAHLLYASDICPDEPGDYALSLPGYDELANLRRRVGTVTIVAVMASYLGFFALVAFAPTWLGTLVPGWGSIAFIAMLVMYAIAWTITGLYLRHVGRRLAPLEKRVRAALLAKLDNAPFEDPSK</sequence>
<dbReference type="PATRIC" id="fig|266265.5.peg.1756"/>
<keyword evidence="1" id="KW-0472">Membrane</keyword>
<dbReference type="eggNOG" id="COG3162">
    <property type="taxonomic scope" value="Bacteria"/>
</dbReference>
<evidence type="ECO:0000313" key="3">
    <source>
        <dbReference type="Proteomes" id="UP000001817"/>
    </source>
</evidence>
<feature type="transmembrane region" description="Helical" evidence="1">
    <location>
        <begin position="39"/>
        <end position="62"/>
    </location>
</feature>
<dbReference type="InterPro" id="IPR007436">
    <property type="entry name" value="DUF485"/>
</dbReference>
<dbReference type="AlphaFoldDB" id="Q140L2"/>
<reference evidence="2 3" key="1">
    <citation type="journal article" date="2006" name="Proc. Natl. Acad. Sci. U.S.A.">
        <title>Burkholderia xenovorans LB400 harbors a multi-replicon, 9.73-Mbp genome shaped for versatility.</title>
        <authorList>
            <person name="Chain P.S."/>
            <person name="Denef V.J."/>
            <person name="Konstantinidis K.T."/>
            <person name="Vergez L.M."/>
            <person name="Agullo L."/>
            <person name="Reyes V.L."/>
            <person name="Hauser L."/>
            <person name="Cordova M."/>
            <person name="Gomez L."/>
            <person name="Gonzalez M."/>
            <person name="Land M."/>
            <person name="Lao V."/>
            <person name="Larimer F."/>
            <person name="LiPuma J.J."/>
            <person name="Mahenthiralingam E."/>
            <person name="Malfatti S.A."/>
            <person name="Marx C.J."/>
            <person name="Parnell J.J."/>
            <person name="Ramette A."/>
            <person name="Richardson P."/>
            <person name="Seeger M."/>
            <person name="Smith D."/>
            <person name="Spilker T."/>
            <person name="Sul W.J."/>
            <person name="Tsoi T.V."/>
            <person name="Ulrich L.E."/>
            <person name="Zhulin I.B."/>
            <person name="Tiedje J.M."/>
        </authorList>
    </citation>
    <scope>NUCLEOTIDE SEQUENCE [LARGE SCALE GENOMIC DNA]</scope>
    <source>
        <strain evidence="2 3">LB400</strain>
    </source>
</reference>
<keyword evidence="1" id="KW-0812">Transmembrane</keyword>
<keyword evidence="1" id="KW-1133">Transmembrane helix</keyword>
<evidence type="ECO:0008006" key="4">
    <source>
        <dbReference type="Google" id="ProtNLM"/>
    </source>
</evidence>
<dbReference type="KEGG" id="bxb:DR64_420"/>
<dbReference type="Pfam" id="PF04341">
    <property type="entry name" value="DUF485"/>
    <property type="match status" value="1"/>
</dbReference>
<proteinExistence type="predicted"/>
<dbReference type="KEGG" id="bxe:Bxe_A2737"/>
<accession>Q140L2</accession>
<gene>
    <name evidence="2" type="ORF">Bxe_A2737</name>
</gene>
<dbReference type="Proteomes" id="UP000001817">
    <property type="component" value="Chromosome 1"/>
</dbReference>
<dbReference type="OrthoDB" id="5297034at2"/>